<keyword evidence="3 7" id="KW-0347">Helicase</keyword>
<feature type="short sequence motif" description="Q motif" evidence="6">
    <location>
        <begin position="66"/>
        <end position="94"/>
    </location>
</feature>
<keyword evidence="14" id="KW-1185">Reference proteome</keyword>
<evidence type="ECO:0000259" key="11">
    <source>
        <dbReference type="PROSITE" id="PS51194"/>
    </source>
</evidence>
<dbReference type="InterPro" id="IPR011545">
    <property type="entry name" value="DEAD/DEAH_box_helicase_dom"/>
</dbReference>
<comment type="domain">
    <text evidence="8">The Q motif is unique to and characteristic of the DEAD box family of RNA helicases and controls ATP binding and hydrolysis.</text>
</comment>
<feature type="domain" description="DEAD-box RNA helicase Q" evidence="12">
    <location>
        <begin position="66"/>
        <end position="94"/>
    </location>
</feature>
<evidence type="ECO:0000256" key="9">
    <source>
        <dbReference type="SAM" id="MobiDB-lite"/>
    </source>
</evidence>
<dbReference type="CDD" id="cd17941">
    <property type="entry name" value="DEADc_DDX10"/>
    <property type="match status" value="1"/>
</dbReference>
<feature type="domain" description="Helicase C-terminal" evidence="11">
    <location>
        <begin position="298"/>
        <end position="446"/>
    </location>
</feature>
<dbReference type="InterPro" id="IPR025313">
    <property type="entry name" value="SPB4-like_CTE"/>
</dbReference>
<dbReference type="PANTHER" id="PTHR24031">
    <property type="entry name" value="RNA HELICASE"/>
    <property type="match status" value="1"/>
</dbReference>
<keyword evidence="4 7" id="KW-0067">ATP-binding</keyword>
<dbReference type="GO" id="GO:0003724">
    <property type="term" value="F:RNA helicase activity"/>
    <property type="evidence" value="ECO:0007669"/>
    <property type="project" value="UniProtKB-EC"/>
</dbReference>
<proteinExistence type="inferred from homology"/>
<evidence type="ECO:0000256" key="3">
    <source>
        <dbReference type="ARBA" id="ARBA00022806"/>
    </source>
</evidence>
<dbReference type="GO" id="GO:0003723">
    <property type="term" value="F:RNA binding"/>
    <property type="evidence" value="ECO:0007669"/>
    <property type="project" value="UniProtKB-UniRule"/>
</dbReference>
<evidence type="ECO:0000256" key="4">
    <source>
        <dbReference type="ARBA" id="ARBA00022840"/>
    </source>
</evidence>
<dbReference type="Pfam" id="PF13959">
    <property type="entry name" value="CTE_SPB4"/>
    <property type="match status" value="1"/>
</dbReference>
<feature type="region of interest" description="Disordered" evidence="9">
    <location>
        <begin position="645"/>
        <end position="724"/>
    </location>
</feature>
<sequence length="741" mass="84283">MKKPKSRNFRKQNRLSETQEIELLNSWIQSQKPDSGSNPISLPPLPSNEPIGSLEDASFSRYAGATKFEQLPISQRTRDGLREAKFVEMTDIQRASLPHALCERDILGAAKTGSGKTLAFVIPILEKLYRERWGPEDGVGSIIISPTRELAGQLFDVLRSVGKHHNFSAGLLIGGRKDVDTEKERVHELNILVCTPGRLLQHMDETPNFECSQLQVLVLDEADRILDVGFKKALNAIISQLPKNRQTLLFSATQTKSVQDLARLSLKDPEYLSVHEESVTATPNRLQQTAMVVPLEEKLDMLWSFIKAHLNSKILVFLSSCKQVKFVFEAFKKLRPGTPLKCLHGRMKQERRMGIYSEFCEMRSVLFSTDVASRGLDFNKAVDWVVQLDCPEDVASYIHRVGRTARYHSGGRSVLFLLPSEMKMLEKLQAAKVPIQFIKANNKRLQPVSGLLSALLVKYPDMQYLAQRAFVTYLRSIHIQKDKEIFDVIKLPIDEFSASLGLPMTPKIRFLKQKIKSKTESKKSPLLETENSNDENVLESPKEKLDIGDIDEEEVSKGFLLEKDTRNDEEGKTSEIGDVRLTARISKKKKLKISIHRPTGTRVVFDEEGNAVAPLAMVADTKSGNESFLIDQGKKKEHYNKMREEMKHADKEDKVLDHQRRKEQRIKKKMKLKRGALEDEDSQEELSGSEEEATRDRPRKKSKIYYDSDNDDDGERKQIKDSMTLEEQEAIALKLLNSMHS</sequence>
<dbReference type="GO" id="GO:0016887">
    <property type="term" value="F:ATP hydrolysis activity"/>
    <property type="evidence" value="ECO:0007669"/>
    <property type="project" value="RHEA"/>
</dbReference>
<feature type="region of interest" description="Disordered" evidence="9">
    <location>
        <begin position="29"/>
        <end position="49"/>
    </location>
</feature>
<dbReference type="Pfam" id="PF00270">
    <property type="entry name" value="DEAD"/>
    <property type="match status" value="1"/>
</dbReference>
<dbReference type="SUPFAM" id="SSF52540">
    <property type="entry name" value="P-loop containing nucleoside triphosphate hydrolases"/>
    <property type="match status" value="2"/>
</dbReference>
<dbReference type="InterPro" id="IPR014001">
    <property type="entry name" value="Helicase_ATP-bd"/>
</dbReference>
<evidence type="ECO:0000256" key="7">
    <source>
        <dbReference type="RuleBase" id="RU000492"/>
    </source>
</evidence>
<dbReference type="PROSITE" id="PS51194">
    <property type="entry name" value="HELICASE_CTER"/>
    <property type="match status" value="1"/>
</dbReference>
<accession>A0A5N6RW60</accession>
<dbReference type="InterPro" id="IPR001650">
    <property type="entry name" value="Helicase_C-like"/>
</dbReference>
<dbReference type="InterPro" id="IPR014014">
    <property type="entry name" value="RNA_helicase_DEAD_Q_motif"/>
</dbReference>
<dbReference type="InterPro" id="IPR000629">
    <property type="entry name" value="RNA-helicase_DEAD-box_CS"/>
</dbReference>
<feature type="compositionally biased region" description="Acidic residues" evidence="9">
    <location>
        <begin position="678"/>
        <end position="693"/>
    </location>
</feature>
<evidence type="ECO:0000256" key="5">
    <source>
        <dbReference type="ARBA" id="ARBA00022884"/>
    </source>
</evidence>
<dbReference type="Proteomes" id="UP000327013">
    <property type="component" value="Chromosome 8"/>
</dbReference>
<evidence type="ECO:0000313" key="14">
    <source>
        <dbReference type="Proteomes" id="UP000327013"/>
    </source>
</evidence>
<dbReference type="InterPro" id="IPR027417">
    <property type="entry name" value="P-loop_NTPase"/>
</dbReference>
<dbReference type="Gene3D" id="3.40.50.300">
    <property type="entry name" value="P-loop containing nucleotide triphosphate hydrolases"/>
    <property type="match status" value="2"/>
</dbReference>
<dbReference type="SMART" id="SM00487">
    <property type="entry name" value="DEXDc"/>
    <property type="match status" value="1"/>
</dbReference>
<evidence type="ECO:0000259" key="10">
    <source>
        <dbReference type="PROSITE" id="PS51192"/>
    </source>
</evidence>
<dbReference type="EC" id="3.6.4.13" evidence="8"/>
<dbReference type="SMART" id="SM00490">
    <property type="entry name" value="HELICc"/>
    <property type="match status" value="1"/>
</dbReference>
<evidence type="ECO:0000256" key="2">
    <source>
        <dbReference type="ARBA" id="ARBA00022801"/>
    </source>
</evidence>
<dbReference type="EMBL" id="CM017328">
    <property type="protein sequence ID" value="KAE8125570.1"/>
    <property type="molecule type" value="Genomic_DNA"/>
</dbReference>
<reference evidence="13 14" key="1">
    <citation type="submission" date="2019-06" db="EMBL/GenBank/DDBJ databases">
        <title>A chromosomal-level reference genome of Carpinus fangiana (Coryloideae, Betulaceae).</title>
        <authorList>
            <person name="Yang X."/>
            <person name="Wang Z."/>
            <person name="Zhang L."/>
            <person name="Hao G."/>
            <person name="Liu J."/>
            <person name="Yang Y."/>
        </authorList>
    </citation>
    <scope>NUCLEOTIDE SEQUENCE [LARGE SCALE GENOMIC DNA]</scope>
    <source>
        <strain evidence="13">Cfa_2016G</strain>
        <tissue evidence="13">Leaf</tissue>
    </source>
</reference>
<evidence type="ECO:0000256" key="6">
    <source>
        <dbReference type="PROSITE-ProRule" id="PRU00552"/>
    </source>
</evidence>
<keyword evidence="2 7" id="KW-0378">Hydrolase</keyword>
<organism evidence="13 14">
    <name type="scientific">Carpinus fangiana</name>
    <dbReference type="NCBI Taxonomy" id="176857"/>
    <lineage>
        <taxon>Eukaryota</taxon>
        <taxon>Viridiplantae</taxon>
        <taxon>Streptophyta</taxon>
        <taxon>Embryophyta</taxon>
        <taxon>Tracheophyta</taxon>
        <taxon>Spermatophyta</taxon>
        <taxon>Magnoliopsida</taxon>
        <taxon>eudicotyledons</taxon>
        <taxon>Gunneridae</taxon>
        <taxon>Pentapetalae</taxon>
        <taxon>rosids</taxon>
        <taxon>fabids</taxon>
        <taxon>Fagales</taxon>
        <taxon>Betulaceae</taxon>
        <taxon>Carpinus</taxon>
    </lineage>
</organism>
<dbReference type="GO" id="GO:0005524">
    <property type="term" value="F:ATP binding"/>
    <property type="evidence" value="ECO:0007669"/>
    <property type="project" value="UniProtKB-UniRule"/>
</dbReference>
<feature type="domain" description="Helicase ATP-binding" evidence="10">
    <location>
        <begin position="97"/>
        <end position="272"/>
    </location>
</feature>
<dbReference type="CDD" id="cd18787">
    <property type="entry name" value="SF2_C_DEAD"/>
    <property type="match status" value="1"/>
</dbReference>
<protein>
    <recommendedName>
        <fullName evidence="8">ATP-dependent RNA helicase</fullName>
        <ecNumber evidence="8">3.6.4.13</ecNumber>
    </recommendedName>
</protein>
<dbReference type="Pfam" id="PF00271">
    <property type="entry name" value="Helicase_C"/>
    <property type="match status" value="1"/>
</dbReference>
<name>A0A5N6RW60_9ROSI</name>
<gene>
    <name evidence="13" type="ORF">FH972_020356</name>
</gene>
<evidence type="ECO:0000256" key="8">
    <source>
        <dbReference type="RuleBase" id="RU365068"/>
    </source>
</evidence>
<dbReference type="SMART" id="SM01178">
    <property type="entry name" value="DUF4217"/>
    <property type="match status" value="1"/>
</dbReference>
<dbReference type="OrthoDB" id="10259640at2759"/>
<dbReference type="AlphaFoldDB" id="A0A5N6RW60"/>
<dbReference type="PROSITE" id="PS51192">
    <property type="entry name" value="HELICASE_ATP_BIND_1"/>
    <property type="match status" value="1"/>
</dbReference>
<dbReference type="PROSITE" id="PS00039">
    <property type="entry name" value="DEAD_ATP_HELICASE"/>
    <property type="match status" value="1"/>
</dbReference>
<feature type="compositionally biased region" description="Basic residues" evidence="9">
    <location>
        <begin position="661"/>
        <end position="674"/>
    </location>
</feature>
<evidence type="ECO:0000256" key="1">
    <source>
        <dbReference type="ARBA" id="ARBA00022741"/>
    </source>
</evidence>
<comment type="function">
    <text evidence="8">RNA helicase.</text>
</comment>
<keyword evidence="5 8" id="KW-0694">RNA-binding</keyword>
<evidence type="ECO:0000313" key="13">
    <source>
        <dbReference type="EMBL" id="KAE8125570.1"/>
    </source>
</evidence>
<comment type="catalytic activity">
    <reaction evidence="8">
        <text>ATP + H2O = ADP + phosphate + H(+)</text>
        <dbReference type="Rhea" id="RHEA:13065"/>
        <dbReference type="ChEBI" id="CHEBI:15377"/>
        <dbReference type="ChEBI" id="CHEBI:15378"/>
        <dbReference type="ChEBI" id="CHEBI:30616"/>
        <dbReference type="ChEBI" id="CHEBI:43474"/>
        <dbReference type="ChEBI" id="CHEBI:456216"/>
        <dbReference type="EC" id="3.6.4.13"/>
    </reaction>
</comment>
<evidence type="ECO:0000259" key="12">
    <source>
        <dbReference type="PROSITE" id="PS51195"/>
    </source>
</evidence>
<comment type="similarity">
    <text evidence="7">Belongs to the DEAD box helicase family.</text>
</comment>
<keyword evidence="1 7" id="KW-0547">Nucleotide-binding</keyword>
<feature type="compositionally biased region" description="Basic and acidic residues" evidence="9">
    <location>
        <begin position="645"/>
        <end position="660"/>
    </location>
</feature>
<dbReference type="PROSITE" id="PS51195">
    <property type="entry name" value="Q_MOTIF"/>
    <property type="match status" value="1"/>
</dbReference>